<evidence type="ECO:0000313" key="3">
    <source>
        <dbReference type="Proteomes" id="UP001480595"/>
    </source>
</evidence>
<evidence type="ECO:0000313" key="2">
    <source>
        <dbReference type="EMBL" id="KAK8064880.1"/>
    </source>
</evidence>
<dbReference type="RefSeq" id="XP_066715869.1">
    <property type="nucleotide sequence ID" value="XM_066858927.1"/>
</dbReference>
<sequence length="131" mass="14076">MPPPMSSRTLRHLAQLLVKLEQKKQQQQQSAAAAAPVQAFSAQMPTSQGFSFEAKAASGSSAPSLEEARMKHYAGVLAQRAEEKRSKPLAPRPDVPARALPSDTEVPSQRASATQKAQRAMSKKPSSRLGN</sequence>
<reference evidence="2 3" key="1">
    <citation type="submission" date="2023-01" db="EMBL/GenBank/DDBJ databases">
        <title>Analysis of 21 Apiospora genomes using comparative genomics revels a genus with tremendous synthesis potential of carbohydrate active enzymes and secondary metabolites.</title>
        <authorList>
            <person name="Sorensen T."/>
        </authorList>
    </citation>
    <scope>NUCLEOTIDE SEQUENCE [LARGE SCALE GENOMIC DNA]</scope>
    <source>
        <strain evidence="2 3">CBS 135458</strain>
    </source>
</reference>
<dbReference type="EMBL" id="JAQQWL010000007">
    <property type="protein sequence ID" value="KAK8064880.1"/>
    <property type="molecule type" value="Genomic_DNA"/>
</dbReference>
<evidence type="ECO:0000256" key="1">
    <source>
        <dbReference type="SAM" id="MobiDB-lite"/>
    </source>
</evidence>
<feature type="compositionally biased region" description="Polar residues" evidence="1">
    <location>
        <begin position="105"/>
        <end position="117"/>
    </location>
</feature>
<feature type="compositionally biased region" description="Basic residues" evidence="1">
    <location>
        <begin position="121"/>
        <end position="131"/>
    </location>
</feature>
<name>A0ABR1V3N2_9PEZI</name>
<comment type="caution">
    <text evidence="2">The sequence shown here is derived from an EMBL/GenBank/DDBJ whole genome shotgun (WGS) entry which is preliminary data.</text>
</comment>
<accession>A0ABR1V3N2</accession>
<dbReference type="Proteomes" id="UP001480595">
    <property type="component" value="Unassembled WGS sequence"/>
</dbReference>
<protein>
    <submittedName>
        <fullName evidence="2">Uncharacterized protein</fullName>
    </submittedName>
</protein>
<organism evidence="2 3">
    <name type="scientific">Apiospora phragmitis</name>
    <dbReference type="NCBI Taxonomy" id="2905665"/>
    <lineage>
        <taxon>Eukaryota</taxon>
        <taxon>Fungi</taxon>
        <taxon>Dikarya</taxon>
        <taxon>Ascomycota</taxon>
        <taxon>Pezizomycotina</taxon>
        <taxon>Sordariomycetes</taxon>
        <taxon>Xylariomycetidae</taxon>
        <taxon>Amphisphaeriales</taxon>
        <taxon>Apiosporaceae</taxon>
        <taxon>Apiospora</taxon>
    </lineage>
</organism>
<keyword evidence="3" id="KW-1185">Reference proteome</keyword>
<gene>
    <name evidence="2" type="ORF">PG994_007518</name>
</gene>
<dbReference type="GeneID" id="92091990"/>
<proteinExistence type="predicted"/>
<feature type="region of interest" description="Disordered" evidence="1">
    <location>
        <begin position="76"/>
        <end position="131"/>
    </location>
</feature>